<feature type="region of interest" description="Disordered" evidence="1">
    <location>
        <begin position="469"/>
        <end position="633"/>
    </location>
</feature>
<evidence type="ECO:0000313" key="3">
    <source>
        <dbReference type="EMBL" id="CEM22227.1"/>
    </source>
</evidence>
<name>A0A0G4G283_9ALVE</name>
<feature type="region of interest" description="Disordered" evidence="1">
    <location>
        <begin position="1"/>
        <end position="28"/>
    </location>
</feature>
<reference evidence="3" key="1">
    <citation type="submission" date="2014-11" db="EMBL/GenBank/DDBJ databases">
        <authorList>
            <person name="Otto D Thomas"/>
            <person name="Naeem Raeece"/>
        </authorList>
    </citation>
    <scope>NUCLEOTIDE SEQUENCE</scope>
</reference>
<dbReference type="AlphaFoldDB" id="A0A0G4G283"/>
<dbReference type="InterPro" id="IPR029063">
    <property type="entry name" value="SAM-dependent_MTases_sf"/>
</dbReference>
<accession>A0A0G4G283</accession>
<proteinExistence type="predicted"/>
<protein>
    <recommendedName>
        <fullName evidence="2">Ribosomal RNA methyltransferase FtsJ domain-containing protein</fullName>
    </recommendedName>
</protein>
<feature type="compositionally biased region" description="Basic and acidic residues" evidence="1">
    <location>
        <begin position="12"/>
        <end position="28"/>
    </location>
</feature>
<gene>
    <name evidence="3" type="ORF">Cvel_4096</name>
</gene>
<dbReference type="EMBL" id="CDMZ01000827">
    <property type="protein sequence ID" value="CEM22227.1"/>
    <property type="molecule type" value="Genomic_DNA"/>
</dbReference>
<dbReference type="InterPro" id="IPR002877">
    <property type="entry name" value="RNA_MeTrfase_FtsJ_dom"/>
</dbReference>
<feature type="compositionally biased region" description="Basic and acidic residues" evidence="1">
    <location>
        <begin position="589"/>
        <end position="615"/>
    </location>
</feature>
<dbReference type="Pfam" id="PF01728">
    <property type="entry name" value="FtsJ"/>
    <property type="match status" value="1"/>
</dbReference>
<feature type="domain" description="Ribosomal RNA methyltransferase FtsJ" evidence="2">
    <location>
        <begin position="117"/>
        <end position="375"/>
    </location>
</feature>
<dbReference type="Gene3D" id="3.40.50.12760">
    <property type="match status" value="2"/>
</dbReference>
<dbReference type="VEuPathDB" id="CryptoDB:Cvel_4096"/>
<evidence type="ECO:0000256" key="1">
    <source>
        <dbReference type="SAM" id="MobiDB-lite"/>
    </source>
</evidence>
<organism evidence="3">
    <name type="scientific">Chromera velia CCMP2878</name>
    <dbReference type="NCBI Taxonomy" id="1169474"/>
    <lineage>
        <taxon>Eukaryota</taxon>
        <taxon>Sar</taxon>
        <taxon>Alveolata</taxon>
        <taxon>Colpodellida</taxon>
        <taxon>Chromeraceae</taxon>
        <taxon>Chromera</taxon>
    </lineage>
</organism>
<sequence length="702" mass="78882">MEQDEGAASRNTLKEAVETAKQNEQEQHHQSYNRPLWCAANEKLHNAFVESENFSKLLAVKKAVWEHPACEERYQKTRLRSQTTLKTKDRDAQKRFKDVMSVVFKEIDVYTNAKIYKVEHWMDICCASGGFSQYVLEESRGHGFGVTLPYEKGGHPMLLQNSNRFCCLHRDVTENPEELLYVNPSKVWHAPGGREKIIYELPEGARAEEQMNFCDLVICDGLYLGGSRAHYLMPQVSKGSEQGGGKEGGDASPGGGHTSGHMEAVVLPSETHPGVETHSPTQGQRHHHDREGDHEGEGESLSGSSAQVLLCELIVALRNLKDGGVLMTRSNAQPRAVSFSRILLLAQLFRDGLVAAKPMSSHHGQSSFYLLCKGFDLQKCKELRVVERLLEYRDQIIQTAHASTEMDPWLPFEGCTADDICTIHFTFMEKLLSPVWTVQRAQLLASLRDALGRSRRDVPEDIAAQLKAAEWGGGGERGGGWRGRHGRGGGGRRSADMDSDWRRRASEEDTEERGQRGSPVGNWRDIRGEKGDGNWRASSPRERETGSWRRGGSAADEERDWRREPRRVSAANWRGDAHENWRQGTSPRRRVEREHDRDGSEEGRGRGRGGRRDNSSRSVSLSEEEETESGEEVRGTKTSVCRWFVYQCLDRRNGNLGGDRAAERGCENYRRCKGAHRLSDLVPSLQPITRGLPFVQLGSTNI</sequence>
<feature type="compositionally biased region" description="Basic and acidic residues" evidence="1">
    <location>
        <begin position="524"/>
        <end position="547"/>
    </location>
</feature>
<feature type="compositionally biased region" description="Gly residues" evidence="1">
    <location>
        <begin position="471"/>
        <end position="481"/>
    </location>
</feature>
<dbReference type="GO" id="GO:0032259">
    <property type="term" value="P:methylation"/>
    <property type="evidence" value="ECO:0007669"/>
    <property type="project" value="InterPro"/>
</dbReference>
<feature type="compositionally biased region" description="Basic and acidic residues" evidence="1">
    <location>
        <begin position="493"/>
        <end position="515"/>
    </location>
</feature>
<feature type="region of interest" description="Disordered" evidence="1">
    <location>
        <begin position="236"/>
        <end position="301"/>
    </location>
</feature>
<dbReference type="GO" id="GO:0008168">
    <property type="term" value="F:methyltransferase activity"/>
    <property type="evidence" value="ECO:0007669"/>
    <property type="project" value="InterPro"/>
</dbReference>
<dbReference type="SUPFAM" id="SSF53335">
    <property type="entry name" value="S-adenosyl-L-methionine-dependent methyltransferases"/>
    <property type="match status" value="1"/>
</dbReference>
<evidence type="ECO:0000259" key="2">
    <source>
        <dbReference type="Pfam" id="PF01728"/>
    </source>
</evidence>
<feature type="compositionally biased region" description="Gly residues" evidence="1">
    <location>
        <begin position="241"/>
        <end position="258"/>
    </location>
</feature>